<dbReference type="STRING" id="576137.A0A1L7X3Y3"/>
<evidence type="ECO:0000313" key="4">
    <source>
        <dbReference type="Proteomes" id="UP000184330"/>
    </source>
</evidence>
<feature type="region of interest" description="Disordered" evidence="2">
    <location>
        <begin position="277"/>
        <end position="346"/>
    </location>
</feature>
<keyword evidence="1" id="KW-0175">Coiled coil</keyword>
<feature type="compositionally biased region" description="Basic and acidic residues" evidence="2">
    <location>
        <begin position="292"/>
        <end position="304"/>
    </location>
</feature>
<accession>A0A1L7X3Y3</accession>
<dbReference type="Proteomes" id="UP000184330">
    <property type="component" value="Unassembled WGS sequence"/>
</dbReference>
<evidence type="ECO:0000313" key="3">
    <source>
        <dbReference type="EMBL" id="CZR59718.1"/>
    </source>
</evidence>
<feature type="compositionally biased region" description="Acidic residues" evidence="2">
    <location>
        <begin position="319"/>
        <end position="328"/>
    </location>
</feature>
<dbReference type="AlphaFoldDB" id="A0A1L7X3Y3"/>
<evidence type="ECO:0000256" key="1">
    <source>
        <dbReference type="SAM" id="Coils"/>
    </source>
</evidence>
<feature type="compositionally biased region" description="Polar residues" evidence="2">
    <location>
        <begin position="278"/>
        <end position="291"/>
    </location>
</feature>
<feature type="coiled-coil region" evidence="1">
    <location>
        <begin position="442"/>
        <end position="476"/>
    </location>
</feature>
<proteinExistence type="predicted"/>
<feature type="region of interest" description="Disordered" evidence="2">
    <location>
        <begin position="205"/>
        <end position="231"/>
    </location>
</feature>
<protein>
    <submittedName>
        <fullName evidence="3">Uncharacterized protein</fullName>
    </submittedName>
</protein>
<dbReference type="EMBL" id="FJOG01000014">
    <property type="protein sequence ID" value="CZR59718.1"/>
    <property type="molecule type" value="Genomic_DNA"/>
</dbReference>
<feature type="compositionally biased region" description="Polar residues" evidence="2">
    <location>
        <begin position="305"/>
        <end position="318"/>
    </location>
</feature>
<sequence>MSFGYSIGDFITLTQIACNTAQNARKACGAHDNLTRERLSAGARSSVADIGEVQWVVGGEEKCYEAMAAGEVWKWRDVGSGEDKRGASDVYPGYNIVSEHVGYWITGRVEAYMNAHGKNLQDIKRSLNWVTANLQATGSHEEKSMLTTYTEDDKLVWKAFRRELIKVGFSSRLLDRHKRVIKNHVLELVDRGLLSEVVTFDDSLESSGLGVQEPDVDDGSSDPSSAGPSTPAILLIIPQDIASKMSPEEEKNIDNESEEDAEPIVDHFAMLKAESCSGEHNGQKDQGSISKFDTDDCEFGKSQDETCQQATDIGSSPDNLDDAETDTGEDSKSDTSSQLSAEDDFESLAETNRATEKTAGGDLSGLHLLPRAFKLSVAGTIATFEGYHYPSVIGVEDEELLPGTHPNCMHKNNKDYTSILLDTPIPDGPRLGPQTEPADAQANQRNEEEMELVINKQKLEDEVESREKNAAESVDDFERLVRAKSLWTKERIERAAYFGREAVKAFLFFERKYLNASSLVYNEHDQICARDEERRSVR</sequence>
<name>A0A1L7X3Y3_9HELO</name>
<feature type="compositionally biased region" description="Low complexity" evidence="2">
    <location>
        <begin position="221"/>
        <end position="231"/>
    </location>
</feature>
<dbReference type="OrthoDB" id="7464126at2759"/>
<gene>
    <name evidence="3" type="ORF">PAC_09612</name>
</gene>
<organism evidence="3 4">
    <name type="scientific">Phialocephala subalpina</name>
    <dbReference type="NCBI Taxonomy" id="576137"/>
    <lineage>
        <taxon>Eukaryota</taxon>
        <taxon>Fungi</taxon>
        <taxon>Dikarya</taxon>
        <taxon>Ascomycota</taxon>
        <taxon>Pezizomycotina</taxon>
        <taxon>Leotiomycetes</taxon>
        <taxon>Helotiales</taxon>
        <taxon>Mollisiaceae</taxon>
        <taxon>Phialocephala</taxon>
        <taxon>Phialocephala fortinii species complex</taxon>
    </lineage>
</organism>
<evidence type="ECO:0000256" key="2">
    <source>
        <dbReference type="SAM" id="MobiDB-lite"/>
    </source>
</evidence>
<reference evidence="3 4" key="1">
    <citation type="submission" date="2016-03" db="EMBL/GenBank/DDBJ databases">
        <authorList>
            <person name="Ploux O."/>
        </authorList>
    </citation>
    <scope>NUCLEOTIDE SEQUENCE [LARGE SCALE GENOMIC DNA]</scope>
    <source>
        <strain evidence="3 4">UAMH 11012</strain>
    </source>
</reference>
<keyword evidence="4" id="KW-1185">Reference proteome</keyword>